<reference evidence="1 2" key="1">
    <citation type="journal article" date="2015" name="Stand. Genomic Sci.">
        <title>Genomic Encyclopedia of Bacterial and Archaeal Type Strains, Phase III: the genomes of soil and plant-associated and newly described type strains.</title>
        <authorList>
            <person name="Whitman W.B."/>
            <person name="Woyke T."/>
            <person name="Klenk H.P."/>
            <person name="Zhou Y."/>
            <person name="Lilburn T.G."/>
            <person name="Beck B.J."/>
            <person name="De Vos P."/>
            <person name="Vandamme P."/>
            <person name="Eisen J.A."/>
            <person name="Garrity G."/>
            <person name="Hugenholtz P."/>
            <person name="Kyrpides N.C."/>
        </authorList>
    </citation>
    <scope>NUCLEOTIDE SEQUENCE [LARGE SCALE GENOMIC DNA]</scope>
    <source>
        <strain evidence="1 2">CGMCC 1.7271</strain>
    </source>
</reference>
<dbReference type="Proteomes" id="UP000316167">
    <property type="component" value="Unassembled WGS sequence"/>
</dbReference>
<dbReference type="PANTHER" id="PTHR37833">
    <property type="entry name" value="LIPOPROTEIN-RELATED"/>
    <property type="match status" value="1"/>
</dbReference>
<dbReference type="Pfam" id="PF07610">
    <property type="entry name" value="DUF1573"/>
    <property type="match status" value="1"/>
</dbReference>
<dbReference type="InterPro" id="IPR011467">
    <property type="entry name" value="DUF1573"/>
</dbReference>
<dbReference type="RefSeq" id="WP_158637445.1">
    <property type="nucleotide sequence ID" value="NZ_VLLE01000007.1"/>
</dbReference>
<evidence type="ECO:0000313" key="2">
    <source>
        <dbReference type="Proteomes" id="UP000316167"/>
    </source>
</evidence>
<evidence type="ECO:0000313" key="1">
    <source>
        <dbReference type="EMBL" id="TWI78277.1"/>
    </source>
</evidence>
<protein>
    <submittedName>
        <fullName evidence="1">Uncharacterized protein DUF1573</fullName>
    </submittedName>
</protein>
<proteinExistence type="predicted"/>
<name>A0A562SA82_9BACT</name>
<dbReference type="AlphaFoldDB" id="A0A562SA82"/>
<dbReference type="OrthoDB" id="826619at2"/>
<organism evidence="1 2">
    <name type="scientific">Lacibacter cauensis</name>
    <dbReference type="NCBI Taxonomy" id="510947"/>
    <lineage>
        <taxon>Bacteria</taxon>
        <taxon>Pseudomonadati</taxon>
        <taxon>Bacteroidota</taxon>
        <taxon>Chitinophagia</taxon>
        <taxon>Chitinophagales</taxon>
        <taxon>Chitinophagaceae</taxon>
        <taxon>Lacibacter</taxon>
    </lineage>
</organism>
<gene>
    <name evidence="1" type="ORF">IQ13_3959</name>
</gene>
<dbReference type="EMBL" id="VLLE01000007">
    <property type="protein sequence ID" value="TWI78277.1"/>
    <property type="molecule type" value="Genomic_DNA"/>
</dbReference>
<keyword evidence="2" id="KW-1185">Reference proteome</keyword>
<accession>A0A562SA82</accession>
<dbReference type="PANTHER" id="PTHR37833:SF1">
    <property type="entry name" value="SIGNAL PEPTIDE PROTEIN"/>
    <property type="match status" value="1"/>
</dbReference>
<comment type="caution">
    <text evidence="1">The sequence shown here is derived from an EMBL/GenBank/DDBJ whole genome shotgun (WGS) entry which is preliminary data.</text>
</comment>
<sequence>MKQLIVLSALVVLLASCGSNDKKVAAPDATTNGTAAVDAENLTTVQWLDSSQNFGKVVDGEKVIITFHFKNTGTKPLIISNVQASCGCTVPAKPEEPIAPGAEGKITAEFNSEGRVGKAIKNLTVQANTKEGIATLFFEGEVLPKK</sequence>
<dbReference type="PROSITE" id="PS51257">
    <property type="entry name" value="PROKAR_LIPOPROTEIN"/>
    <property type="match status" value="1"/>
</dbReference>
<dbReference type="Gene3D" id="2.60.40.10">
    <property type="entry name" value="Immunoglobulins"/>
    <property type="match status" value="1"/>
</dbReference>
<dbReference type="InterPro" id="IPR013783">
    <property type="entry name" value="Ig-like_fold"/>
</dbReference>